<dbReference type="EMBL" id="MLAK01000764">
    <property type="protein sequence ID" value="OHT05261.1"/>
    <property type="molecule type" value="Genomic_DNA"/>
</dbReference>
<dbReference type="AlphaFoldDB" id="A0A1J4K782"/>
<keyword evidence="2" id="KW-1185">Reference proteome</keyword>
<dbReference type="Proteomes" id="UP000179807">
    <property type="component" value="Unassembled WGS sequence"/>
</dbReference>
<proteinExistence type="predicted"/>
<reference evidence="1" key="1">
    <citation type="submission" date="2016-10" db="EMBL/GenBank/DDBJ databases">
        <authorList>
            <person name="Benchimol M."/>
            <person name="Almeida L.G."/>
            <person name="Vasconcelos A.T."/>
            <person name="Perreira-Neves A."/>
            <person name="Rosa I.A."/>
            <person name="Tasca T."/>
            <person name="Bogo M.R."/>
            <person name="de Souza W."/>
        </authorList>
    </citation>
    <scope>NUCLEOTIDE SEQUENCE [LARGE SCALE GENOMIC DNA]</scope>
    <source>
        <strain evidence="1">K</strain>
    </source>
</reference>
<accession>A0A1J4K782</accession>
<protein>
    <submittedName>
        <fullName evidence="1">Uncharacterized protein</fullName>
    </submittedName>
</protein>
<organism evidence="1 2">
    <name type="scientific">Tritrichomonas foetus</name>
    <dbReference type="NCBI Taxonomy" id="1144522"/>
    <lineage>
        <taxon>Eukaryota</taxon>
        <taxon>Metamonada</taxon>
        <taxon>Parabasalia</taxon>
        <taxon>Tritrichomonadida</taxon>
        <taxon>Tritrichomonadidae</taxon>
        <taxon>Tritrichomonas</taxon>
    </lineage>
</organism>
<dbReference type="RefSeq" id="XP_068358397.1">
    <property type="nucleotide sequence ID" value="XM_068505323.1"/>
</dbReference>
<sequence length="169" mass="19818">MISQNHIQICRIGIKISNWKSFDLSLHFLVEMKKSQAKKGVDSHGRVNKLNEFIGAWNERDFNKMRELLNDENNYFYTSANYSIIQNMFEEEIKGYNPQVKEILKLIAVNPLFYKTIGNINYLYVRALNSEEFDWWAAQGGSRPSVTPDYTIFNYYFSIEVPYAGECID</sequence>
<evidence type="ECO:0000313" key="2">
    <source>
        <dbReference type="Proteomes" id="UP000179807"/>
    </source>
</evidence>
<dbReference type="GeneID" id="94840027"/>
<comment type="caution">
    <text evidence="1">The sequence shown here is derived from an EMBL/GenBank/DDBJ whole genome shotgun (WGS) entry which is preliminary data.</text>
</comment>
<gene>
    <name evidence="1" type="ORF">TRFO_27084</name>
</gene>
<evidence type="ECO:0000313" key="1">
    <source>
        <dbReference type="EMBL" id="OHT05261.1"/>
    </source>
</evidence>
<dbReference type="VEuPathDB" id="TrichDB:TRFO_27084"/>
<name>A0A1J4K782_9EUKA</name>